<dbReference type="GO" id="GO:0003677">
    <property type="term" value="F:DNA binding"/>
    <property type="evidence" value="ECO:0007669"/>
    <property type="project" value="UniProtKB-UniRule"/>
</dbReference>
<dbReference type="Pfam" id="PF00171">
    <property type="entry name" value="Aldedh"/>
    <property type="match status" value="1"/>
</dbReference>
<comment type="similarity">
    <text evidence="2 19">Belongs to the aldehyde dehydrogenase family.</text>
</comment>
<evidence type="ECO:0000256" key="10">
    <source>
        <dbReference type="ARBA" id="ARBA00023125"/>
    </source>
</evidence>
<evidence type="ECO:0000256" key="7">
    <source>
        <dbReference type="ARBA" id="ARBA00023015"/>
    </source>
</evidence>
<evidence type="ECO:0000256" key="11">
    <source>
        <dbReference type="ARBA" id="ARBA00023163"/>
    </source>
</evidence>
<evidence type="ECO:0000256" key="5">
    <source>
        <dbReference type="ARBA" id="ARBA00022958"/>
    </source>
</evidence>
<dbReference type="Pfam" id="PF13977">
    <property type="entry name" value="TetR_C_6"/>
    <property type="match status" value="1"/>
</dbReference>
<keyword evidence="11 16" id="KW-0804">Transcription</keyword>
<evidence type="ECO:0000256" key="8">
    <source>
        <dbReference type="ARBA" id="ARBA00023027"/>
    </source>
</evidence>
<keyword evidence="9" id="KW-0558">Oxidation</keyword>
<dbReference type="Pfam" id="PF00440">
    <property type="entry name" value="TetR_N"/>
    <property type="match status" value="1"/>
</dbReference>
<evidence type="ECO:0000256" key="16">
    <source>
        <dbReference type="HAMAP-Rule" id="MF_00768"/>
    </source>
</evidence>
<keyword evidence="6 19" id="KW-0560">Oxidoreductase</keyword>
<evidence type="ECO:0000256" key="13">
    <source>
        <dbReference type="ARBA" id="ARBA00051919"/>
    </source>
</evidence>
<dbReference type="InterPro" id="IPR036271">
    <property type="entry name" value="Tet_transcr_reg_TetR-rel_C_sf"/>
</dbReference>
<feature type="active site" evidence="18">
    <location>
        <position position="464"/>
    </location>
</feature>
<dbReference type="SUPFAM" id="SSF53720">
    <property type="entry name" value="ALDH-like"/>
    <property type="match status" value="1"/>
</dbReference>
<dbReference type="Gene3D" id="3.40.605.10">
    <property type="entry name" value="Aldehyde Dehydrogenase, Chain A, domain 1"/>
    <property type="match status" value="1"/>
</dbReference>
<dbReference type="InterPro" id="IPR016163">
    <property type="entry name" value="Ald_DH_C"/>
</dbReference>
<dbReference type="PANTHER" id="PTHR11699">
    <property type="entry name" value="ALDEHYDE DEHYDROGENASE-RELATED"/>
    <property type="match status" value="1"/>
</dbReference>
<dbReference type="GO" id="GO:0003700">
    <property type="term" value="F:DNA-binding transcription factor activity"/>
    <property type="evidence" value="ECO:0007669"/>
    <property type="project" value="UniProtKB-UniRule"/>
</dbReference>
<comment type="function">
    <text evidence="12">Repressor involved in the biosynthesis of the osmoprotectant glycine betaine. It represses transcription of the choline transporter BetT and the genes of BetAB involved in the synthesis of glycine betaine.</text>
</comment>
<dbReference type="GO" id="GO:0046872">
    <property type="term" value="F:metal ion binding"/>
    <property type="evidence" value="ECO:0007669"/>
    <property type="project" value="UniProtKB-KW"/>
</dbReference>
<name>A0A7W6H4S9_9HYPH</name>
<keyword evidence="5" id="KW-0630">Potassium</keyword>
<dbReference type="NCBIfam" id="TIGR01804">
    <property type="entry name" value="BADH"/>
    <property type="match status" value="1"/>
</dbReference>
<dbReference type="Gene3D" id="3.40.309.10">
    <property type="entry name" value="Aldehyde Dehydrogenase, Chain A, domain 2"/>
    <property type="match status" value="1"/>
</dbReference>
<dbReference type="Proteomes" id="UP000542776">
    <property type="component" value="Unassembled WGS sequence"/>
</dbReference>
<dbReference type="GO" id="GO:0019285">
    <property type="term" value="P:glycine betaine biosynthetic process from choline"/>
    <property type="evidence" value="ECO:0007669"/>
    <property type="project" value="UniProtKB-UniRule"/>
</dbReference>
<feature type="domain" description="HTH tetR-type" evidence="20">
    <location>
        <begin position="14"/>
        <end position="74"/>
    </location>
</feature>
<evidence type="ECO:0000256" key="6">
    <source>
        <dbReference type="ARBA" id="ARBA00023002"/>
    </source>
</evidence>
<dbReference type="InterPro" id="IPR011264">
    <property type="entry name" value="BADH"/>
</dbReference>
<dbReference type="NCBIfam" id="TIGR03384">
    <property type="entry name" value="betaine_BetI"/>
    <property type="match status" value="1"/>
</dbReference>
<accession>A0A7W6H4S9</accession>
<comment type="subunit">
    <text evidence="15">Dimer of dimers.</text>
</comment>
<comment type="pathway">
    <text evidence="1 16">Amine and polyamine biosynthesis; betaine biosynthesis via choline pathway [regulation].</text>
</comment>
<dbReference type="InterPro" id="IPR017757">
    <property type="entry name" value="Tscrpt_rep_BetI"/>
</dbReference>
<feature type="DNA-binding region" description="H-T-H motif" evidence="16 17">
    <location>
        <begin position="37"/>
        <end position="56"/>
    </location>
</feature>
<dbReference type="EMBL" id="JACIEK010000003">
    <property type="protein sequence ID" value="MBB3998089.1"/>
    <property type="molecule type" value="Genomic_DNA"/>
</dbReference>
<evidence type="ECO:0000256" key="4">
    <source>
        <dbReference type="ARBA" id="ARBA00022723"/>
    </source>
</evidence>
<dbReference type="GO" id="GO:0045892">
    <property type="term" value="P:negative regulation of DNA-templated transcription"/>
    <property type="evidence" value="ECO:0007669"/>
    <property type="project" value="UniProtKB-UniRule"/>
</dbReference>
<dbReference type="InterPro" id="IPR029510">
    <property type="entry name" value="Ald_DH_CS_GLU"/>
</dbReference>
<dbReference type="PROSITE" id="PS00070">
    <property type="entry name" value="ALDEHYDE_DEHYDR_CYS"/>
    <property type="match status" value="1"/>
</dbReference>
<keyword evidence="22" id="KW-1185">Reference proteome</keyword>
<keyword evidence="10 16" id="KW-0238">DNA-binding</keyword>
<dbReference type="AlphaFoldDB" id="A0A7W6H4S9"/>
<dbReference type="InterPro" id="IPR001647">
    <property type="entry name" value="HTH_TetR"/>
</dbReference>
<evidence type="ECO:0000256" key="2">
    <source>
        <dbReference type="ARBA" id="ARBA00009986"/>
    </source>
</evidence>
<comment type="function">
    <text evidence="16">Repressor involved in choline regulation of the bet genes.</text>
</comment>
<evidence type="ECO:0000256" key="9">
    <source>
        <dbReference type="ARBA" id="ARBA00023097"/>
    </source>
</evidence>
<dbReference type="InterPro" id="IPR009057">
    <property type="entry name" value="Homeodomain-like_sf"/>
</dbReference>
<dbReference type="PROSITE" id="PS50977">
    <property type="entry name" value="HTH_TETR_2"/>
    <property type="match status" value="1"/>
</dbReference>
<dbReference type="RefSeq" id="WP_183199614.1">
    <property type="nucleotide sequence ID" value="NZ_JACIEK010000003.1"/>
</dbReference>
<dbReference type="PROSITE" id="PS00687">
    <property type="entry name" value="ALDEHYDE_DEHYDR_GLU"/>
    <property type="match status" value="1"/>
</dbReference>
<dbReference type="NCBIfam" id="NF009725">
    <property type="entry name" value="PRK13252.1"/>
    <property type="match status" value="1"/>
</dbReference>
<keyword evidence="8" id="KW-0520">NAD</keyword>
<dbReference type="GO" id="GO:0008802">
    <property type="term" value="F:betaine-aldehyde dehydrogenase (NAD+) activity"/>
    <property type="evidence" value="ECO:0007669"/>
    <property type="project" value="UniProtKB-UniRule"/>
</dbReference>
<dbReference type="InterPro" id="IPR016162">
    <property type="entry name" value="Ald_DH_N"/>
</dbReference>
<evidence type="ECO:0000256" key="14">
    <source>
        <dbReference type="ARBA" id="ARBA00052192"/>
    </source>
</evidence>
<keyword evidence="4" id="KW-0479">Metal-binding</keyword>
<evidence type="ECO:0000256" key="15">
    <source>
        <dbReference type="ARBA" id="ARBA00065931"/>
    </source>
</evidence>
<dbReference type="SUPFAM" id="SSF48498">
    <property type="entry name" value="Tetracyclin repressor-like, C-terminal domain"/>
    <property type="match status" value="1"/>
</dbReference>
<keyword evidence="3 16" id="KW-0678">Repressor</keyword>
<dbReference type="InterPro" id="IPR016160">
    <property type="entry name" value="Ald_DH_CS_CYS"/>
</dbReference>
<keyword evidence="7 16" id="KW-0805">Transcription regulation</keyword>
<reference evidence="21 22" key="1">
    <citation type="submission" date="2020-08" db="EMBL/GenBank/DDBJ databases">
        <title>Genomic Encyclopedia of Type Strains, Phase IV (KMG-IV): sequencing the most valuable type-strain genomes for metagenomic binning, comparative biology and taxonomic classification.</title>
        <authorList>
            <person name="Goeker M."/>
        </authorList>
    </citation>
    <scope>NUCLEOTIDE SEQUENCE [LARGE SCALE GENOMIC DNA]</scope>
    <source>
        <strain evidence="21 22">DSM 102238</strain>
    </source>
</reference>
<dbReference type="InterPro" id="IPR016161">
    <property type="entry name" value="Ald_DH/histidinol_DH"/>
</dbReference>
<dbReference type="InterPro" id="IPR015590">
    <property type="entry name" value="Aldehyde_DH_dom"/>
</dbReference>
<comment type="catalytic activity">
    <reaction evidence="14">
        <text>betaine aldehyde + NAD(+) + H2O = glycine betaine + NADH + 2 H(+)</text>
        <dbReference type="Rhea" id="RHEA:15305"/>
        <dbReference type="ChEBI" id="CHEBI:15377"/>
        <dbReference type="ChEBI" id="CHEBI:15378"/>
        <dbReference type="ChEBI" id="CHEBI:15710"/>
        <dbReference type="ChEBI" id="CHEBI:17750"/>
        <dbReference type="ChEBI" id="CHEBI:57540"/>
        <dbReference type="ChEBI" id="CHEBI:57945"/>
        <dbReference type="EC" id="1.2.1.8"/>
    </reaction>
    <physiologicalReaction direction="left-to-right" evidence="14">
        <dbReference type="Rhea" id="RHEA:15306"/>
    </physiologicalReaction>
</comment>
<evidence type="ECO:0000256" key="18">
    <source>
        <dbReference type="PROSITE-ProRule" id="PRU10007"/>
    </source>
</evidence>
<proteinExistence type="inferred from homology"/>
<dbReference type="Gene3D" id="1.10.357.10">
    <property type="entry name" value="Tetracycline Repressor, domain 2"/>
    <property type="match status" value="1"/>
</dbReference>
<evidence type="ECO:0000256" key="12">
    <source>
        <dbReference type="ARBA" id="ARBA00024936"/>
    </source>
</evidence>
<evidence type="ECO:0000313" key="22">
    <source>
        <dbReference type="Proteomes" id="UP000542776"/>
    </source>
</evidence>
<dbReference type="HAMAP" id="MF_00768">
    <property type="entry name" value="HTH_type_BetI"/>
    <property type="match status" value="1"/>
</dbReference>
<organism evidence="21 22">
    <name type="scientific">Aureimonas pseudogalii</name>
    <dbReference type="NCBI Taxonomy" id="1744844"/>
    <lineage>
        <taxon>Bacteria</taxon>
        <taxon>Pseudomonadati</taxon>
        <taxon>Pseudomonadota</taxon>
        <taxon>Alphaproteobacteria</taxon>
        <taxon>Hyphomicrobiales</taxon>
        <taxon>Aurantimonadaceae</taxon>
        <taxon>Aureimonas</taxon>
    </lineage>
</organism>
<dbReference type="PRINTS" id="PR00455">
    <property type="entry name" value="HTHTETR"/>
</dbReference>
<evidence type="ECO:0000259" key="20">
    <source>
        <dbReference type="PROSITE" id="PS50977"/>
    </source>
</evidence>
<gene>
    <name evidence="16" type="primary">betI</name>
    <name evidence="21" type="ORF">GGR04_001927</name>
</gene>
<dbReference type="CDD" id="cd07090">
    <property type="entry name" value="ALDH_F9_TMBADH"/>
    <property type="match status" value="1"/>
</dbReference>
<dbReference type="NCBIfam" id="NF001978">
    <property type="entry name" value="PRK00767.1"/>
    <property type="match status" value="1"/>
</dbReference>
<comment type="caution">
    <text evidence="21">The sequence shown here is derived from an EMBL/GenBank/DDBJ whole genome shotgun (WGS) entry which is preliminary data.</text>
</comment>
<dbReference type="UniPathway" id="UPA00529"/>
<protein>
    <recommendedName>
        <fullName evidence="16">HTH-type transcriptional regulator BetI</fullName>
    </recommendedName>
</protein>
<comment type="catalytic activity">
    <reaction evidence="13">
        <text>betaine aldehyde + NADP(+) + H2O = glycine betaine + NADPH + 2 H(+)</text>
        <dbReference type="Rhea" id="RHEA:30067"/>
        <dbReference type="ChEBI" id="CHEBI:15377"/>
        <dbReference type="ChEBI" id="CHEBI:15378"/>
        <dbReference type="ChEBI" id="CHEBI:15710"/>
        <dbReference type="ChEBI" id="CHEBI:17750"/>
        <dbReference type="ChEBI" id="CHEBI:57783"/>
        <dbReference type="ChEBI" id="CHEBI:58349"/>
    </reaction>
    <physiologicalReaction direction="left-to-right" evidence="13">
        <dbReference type="Rhea" id="RHEA:30068"/>
    </physiologicalReaction>
</comment>
<sequence>MARTAAATRFGGEDHRRRQLIEATIQSLAEIGFAASSLAEIASRAGVAPSLVAHYFGDKEGLLEATLRFLAMRVSDSARLRLARADGPRERIQAVIDANLAPEEFDRRTCSVWLAFWGQVMHSARLKRVQRVYQRRMLSNLRYDLRALVSSDDAQRIAVSIAAVIDGLWLRSTLSEIGETDSLSARAIATNFTDGQIAAARPAEVVVTAPRPRRASGTRVLASHIGGAYIEVGDAATFQTINPATGEVLAEIAVAGEAEVNRAVALASEAQRGWGAMTGAERGRILNRVAARLRERNAELAMLETRDTGKPLQETEAVDVLSGADCIEYFAGVAASLAGEHVDLGPSAFGYTRREPLGIVAAIGAWNYPLQIACWKSAPALAAGNAVIFKPAELTPLTALKLAEVMTECGVPPGVFNVVEGDGATGRLLSRHPGIAKISLTGEVGTGKKVMADAAGTLKQVTLELGGKSPLIVFADADLDDAVGGAMLANFYSAGEVCSNGTRVFVHEEVREAFLEKLAVRTRAMIVGDPLNRATQVGALISEAHMNKVLSYIEEGRREGARLVVGGERVTEGALAKGWFVAPTVFDACDDGMRIVREEIFGPVMTVLSFRDEAEVVSRANDTRFGLAAGVFTRDLARAHRVVAALEAGTTWINTYNITPIELPFGGAKESGLGRENGRAALDAHTQVKSVYVNLGRVDAPY</sequence>
<dbReference type="InterPro" id="IPR039538">
    <property type="entry name" value="BetI_C"/>
</dbReference>
<evidence type="ECO:0000256" key="1">
    <source>
        <dbReference type="ARBA" id="ARBA00004719"/>
    </source>
</evidence>
<dbReference type="FunFam" id="3.40.605.10:FF:000007">
    <property type="entry name" value="NAD/NADP-dependent betaine aldehyde dehydrogenase"/>
    <property type="match status" value="1"/>
</dbReference>
<dbReference type="FunFam" id="3.40.309.10:FF:000014">
    <property type="entry name" value="NAD/NADP-dependent betaine aldehyde dehydrogenase"/>
    <property type="match status" value="1"/>
</dbReference>
<evidence type="ECO:0000256" key="3">
    <source>
        <dbReference type="ARBA" id="ARBA00022491"/>
    </source>
</evidence>
<evidence type="ECO:0000256" key="19">
    <source>
        <dbReference type="RuleBase" id="RU003345"/>
    </source>
</evidence>
<evidence type="ECO:0000313" key="21">
    <source>
        <dbReference type="EMBL" id="MBB3998089.1"/>
    </source>
</evidence>
<dbReference type="SUPFAM" id="SSF46689">
    <property type="entry name" value="Homeodomain-like"/>
    <property type="match status" value="1"/>
</dbReference>
<evidence type="ECO:0000256" key="17">
    <source>
        <dbReference type="PROSITE-ProRule" id="PRU00335"/>
    </source>
</evidence>